<evidence type="ECO:0000256" key="2">
    <source>
        <dbReference type="SAM" id="SignalP"/>
    </source>
</evidence>
<dbReference type="EMBL" id="JAGRRH010000085">
    <property type="protein sequence ID" value="KAG7337408.1"/>
    <property type="molecule type" value="Genomic_DNA"/>
</dbReference>
<feature type="region of interest" description="Disordered" evidence="1">
    <location>
        <begin position="268"/>
        <end position="297"/>
    </location>
</feature>
<gene>
    <name evidence="5" type="ORF">IV203_010110</name>
    <name evidence="4" type="ORF">IV203_011011</name>
    <name evidence="3" type="ORF">IV203_033522</name>
</gene>
<evidence type="ECO:0000313" key="3">
    <source>
        <dbReference type="EMBL" id="KAG7337408.1"/>
    </source>
</evidence>
<evidence type="ECO:0000256" key="1">
    <source>
        <dbReference type="SAM" id="MobiDB-lite"/>
    </source>
</evidence>
<proteinExistence type="predicted"/>
<name>A0A9K3KVI2_9STRA</name>
<accession>A0A9K3KVI2</accession>
<organism evidence="5 6">
    <name type="scientific">Nitzschia inconspicua</name>
    <dbReference type="NCBI Taxonomy" id="303405"/>
    <lineage>
        <taxon>Eukaryota</taxon>
        <taxon>Sar</taxon>
        <taxon>Stramenopiles</taxon>
        <taxon>Ochrophyta</taxon>
        <taxon>Bacillariophyta</taxon>
        <taxon>Bacillariophyceae</taxon>
        <taxon>Bacillariophycidae</taxon>
        <taxon>Bacillariales</taxon>
        <taxon>Bacillariaceae</taxon>
        <taxon>Nitzschia</taxon>
    </lineage>
</organism>
<sequence>MLSGITRFLLFLWAALLWLCQRNVCPFQPRVGTRTDPRISRGVKDVVTGLWAPLFETKSTGSDTPINEELDARAKRAQKLKEDALNYPPVILDPFPEASDPKYPVKGLIGQGDFVVSREGGPTFEELSNENLYRILVRRSNVTDLEVNTLVWKCLGYRFDPESEEWTAKEVFPKWKERFPTPPDLIGMQRIYSKDVDGPCLKNNQHLVRSIPADNKQSLKEQLKPLGFTGYKVSELTPNLTRRAQCSNWLLYYREELFGLTLEELQERRRQKKEADEKQRMESGQEKPWSPPVTEVF</sequence>
<feature type="chain" id="PRO_5039844409" evidence="2">
    <location>
        <begin position="27"/>
        <end position="297"/>
    </location>
</feature>
<evidence type="ECO:0000313" key="4">
    <source>
        <dbReference type="EMBL" id="KAG7338456.1"/>
    </source>
</evidence>
<dbReference type="InterPro" id="IPR014952">
    <property type="entry name" value="DUF1823"/>
</dbReference>
<comment type="caution">
    <text evidence="5">The sequence shown here is derived from an EMBL/GenBank/DDBJ whole genome shotgun (WGS) entry which is preliminary data.</text>
</comment>
<feature type="compositionally biased region" description="Basic and acidic residues" evidence="1">
    <location>
        <begin position="268"/>
        <end position="285"/>
    </location>
</feature>
<dbReference type="Pfam" id="PF08853">
    <property type="entry name" value="DUF1823"/>
    <property type="match status" value="1"/>
</dbReference>
<dbReference type="EMBL" id="JAGRRH010000056">
    <property type="protein sequence ID" value="KAG7338456.1"/>
    <property type="molecule type" value="Genomic_DNA"/>
</dbReference>
<dbReference type="AlphaFoldDB" id="A0A9K3KVI2"/>
<reference evidence="5" key="1">
    <citation type="journal article" date="2021" name="Sci. Rep.">
        <title>Diploid genomic architecture of Nitzschia inconspicua, an elite biomass production diatom.</title>
        <authorList>
            <person name="Oliver A."/>
            <person name="Podell S."/>
            <person name="Pinowska A."/>
            <person name="Traller J.C."/>
            <person name="Smith S.R."/>
            <person name="McClure R."/>
            <person name="Beliaev A."/>
            <person name="Bohutskyi P."/>
            <person name="Hill E.A."/>
            <person name="Rabines A."/>
            <person name="Zheng H."/>
            <person name="Allen L.Z."/>
            <person name="Kuo A."/>
            <person name="Grigoriev I.V."/>
            <person name="Allen A.E."/>
            <person name="Hazlebeck D."/>
            <person name="Allen E.E."/>
        </authorList>
    </citation>
    <scope>NUCLEOTIDE SEQUENCE</scope>
    <source>
        <strain evidence="5">Hildebrandi</strain>
    </source>
</reference>
<feature type="signal peptide" evidence="2">
    <location>
        <begin position="1"/>
        <end position="26"/>
    </location>
</feature>
<reference evidence="5" key="2">
    <citation type="submission" date="2021-04" db="EMBL/GenBank/DDBJ databases">
        <authorList>
            <person name="Podell S."/>
        </authorList>
    </citation>
    <scope>NUCLEOTIDE SEQUENCE</scope>
    <source>
        <strain evidence="5">Hildebrandi</strain>
    </source>
</reference>
<evidence type="ECO:0000313" key="5">
    <source>
        <dbReference type="EMBL" id="KAG7350750.1"/>
    </source>
</evidence>
<dbReference type="Proteomes" id="UP000693970">
    <property type="component" value="Unassembled WGS sequence"/>
</dbReference>
<protein>
    <submittedName>
        <fullName evidence="5">DUF1823 domain containing protein</fullName>
    </submittedName>
</protein>
<evidence type="ECO:0000313" key="6">
    <source>
        <dbReference type="Proteomes" id="UP000693970"/>
    </source>
</evidence>
<dbReference type="OrthoDB" id="4311at2759"/>
<dbReference type="EMBL" id="JAGRRH010000018">
    <property type="protein sequence ID" value="KAG7350750.1"/>
    <property type="molecule type" value="Genomic_DNA"/>
</dbReference>
<keyword evidence="2" id="KW-0732">Signal</keyword>
<keyword evidence="6" id="KW-1185">Reference proteome</keyword>